<comment type="caution">
    <text evidence="2">The sequence shown here is derived from an EMBL/GenBank/DDBJ whole genome shotgun (WGS) entry which is preliminary data.</text>
</comment>
<feature type="region of interest" description="Disordered" evidence="1">
    <location>
        <begin position="522"/>
        <end position="545"/>
    </location>
</feature>
<dbReference type="AlphaFoldDB" id="A0A8J2N3J6"/>
<name>A0A8J2N3J6_9PLEO</name>
<sequence length="601" mass="67591">MVSFITSPPRGLAQALQPSEPDRYETLMTRKAVAPNKSARRSQSPEFLPSSSIRASTTSSTKRKEHPTIDEDAFKSSIQQSPVRKKKRTLYDGSLSQDAETDLAPPSTSSKRYNSRRTEAPPDTPPPRYEFTATPTPQTKVTIIPKTVSKSNPASTSPPPTACGHSIHPVYKDTYSKAMCPMCLVEASMNGLQSTQNQINDRGGMSEWHENRMGKDDCRLYMVTTTGGKERKGRPAYTDANGTDISYRYKKRNLLNLVTELETLSGMEVSWEEKQLPENSNVHIEHVRLRKQYGAMAALYWYEDTMNNGFIGRIEDDCEFFSRGRGWRWTVANDSGYPNRDGHEGQLKWKKPTKAQKKYFKRSRVPLPRKSDTADLQPTRKRRREGASISFNEDVYVRTDADVNVLRKASSGLSEEFLEEPAAKKPRMSILRTAPLNVDTEPTPLKVDPKPTCPHHVIPLSRKDGPPRDITKGGMCRNKPNYRHGQWAVPKGSVLIDTSGAHRKFSFHEAIVEKLQKEAATMDNKNLDEDSSGDTEMKDAPVAEPEATLEPSFLTLASWSFGGRLLDRFTSHWFFPGFVTRTLIANAETELARNTLLSTDV</sequence>
<organism evidence="2 3">
    <name type="scientific">Alternaria atra</name>
    <dbReference type="NCBI Taxonomy" id="119953"/>
    <lineage>
        <taxon>Eukaryota</taxon>
        <taxon>Fungi</taxon>
        <taxon>Dikarya</taxon>
        <taxon>Ascomycota</taxon>
        <taxon>Pezizomycotina</taxon>
        <taxon>Dothideomycetes</taxon>
        <taxon>Pleosporomycetidae</taxon>
        <taxon>Pleosporales</taxon>
        <taxon>Pleosporineae</taxon>
        <taxon>Pleosporaceae</taxon>
        <taxon>Alternaria</taxon>
        <taxon>Alternaria sect. Ulocladioides</taxon>
    </lineage>
</organism>
<feature type="region of interest" description="Disordered" evidence="1">
    <location>
        <begin position="1"/>
        <end position="162"/>
    </location>
</feature>
<dbReference type="Proteomes" id="UP000676310">
    <property type="component" value="Unassembled WGS sequence"/>
</dbReference>
<dbReference type="EMBL" id="CAJRGZ010000022">
    <property type="protein sequence ID" value="CAG5172397.1"/>
    <property type="molecule type" value="Genomic_DNA"/>
</dbReference>
<protein>
    <submittedName>
        <fullName evidence="2">Uncharacterized protein</fullName>
    </submittedName>
</protein>
<dbReference type="OrthoDB" id="3669832at2759"/>
<feature type="region of interest" description="Disordered" evidence="1">
    <location>
        <begin position="440"/>
        <end position="469"/>
    </location>
</feature>
<feature type="region of interest" description="Disordered" evidence="1">
    <location>
        <begin position="364"/>
        <end position="385"/>
    </location>
</feature>
<dbReference type="RefSeq" id="XP_043171027.1">
    <property type="nucleotide sequence ID" value="XM_043315092.1"/>
</dbReference>
<dbReference type="GeneID" id="67019467"/>
<feature type="compositionally biased region" description="Low complexity" evidence="1">
    <location>
        <begin position="50"/>
        <end position="60"/>
    </location>
</feature>
<gene>
    <name evidence="2" type="ORF">ALTATR162_LOCUS7464</name>
</gene>
<evidence type="ECO:0000256" key="1">
    <source>
        <dbReference type="SAM" id="MobiDB-lite"/>
    </source>
</evidence>
<reference evidence="2" key="1">
    <citation type="submission" date="2021-05" db="EMBL/GenBank/DDBJ databases">
        <authorList>
            <person name="Stam R."/>
        </authorList>
    </citation>
    <scope>NUCLEOTIDE SEQUENCE</scope>
    <source>
        <strain evidence="2">CS162</strain>
    </source>
</reference>
<accession>A0A8J2N3J6</accession>
<keyword evidence="3" id="KW-1185">Reference proteome</keyword>
<evidence type="ECO:0000313" key="2">
    <source>
        <dbReference type="EMBL" id="CAG5172397.1"/>
    </source>
</evidence>
<proteinExistence type="predicted"/>
<evidence type="ECO:0000313" key="3">
    <source>
        <dbReference type="Proteomes" id="UP000676310"/>
    </source>
</evidence>